<sequence>MKIENKIKYSKKDLGIVDNKDVKIEKIDSIFINNFRSFSERKIVLGDVVTVLVGRNGTMKTTLMGLLAHPFDSLIKDAFGKELKTSFKDVFKLSNEHDNKPYSYDLNIKICGSNKLLSEEVRVYYVTGKTNRFRVVVSGANSGDGNFKYNTSFLNMKRLLPMVDVNAAPISIDLSAEEKKLQQNFYETVFSKNGFGSFSAVKDGVNKSTFAPVGASAKYGYESISSGEDNLGAIFNKMIGYVRSFDASSSEGNGIFCIDEFEASLHPVAQIKLLNFLYSWAQKYKVQIIITTHSLHLIQDIYTSHFSNMSANRITINFFSCSEVGSDNNYPILINPNYNLAYKELTFKEPIEVINNKKISIFLEDDCALMFFKKIVKSTKILSAFNFKYKFESETKNPGTPYSALISLCKNFPDLLKESIVILDPDVKENITNGIKAKNTFLLLPDAKNVALERRMIAYIVGLENDDKFFKKFKKEKAIFISEIKDAGVVQAEVHQILDEQITKIDHCKKWAKNSASSFKMYVGYYCDNELKKDLFMTSLINRVNEINIARGMPIISIK</sequence>
<feature type="domain" description="Endonuclease GajA/Old nuclease/RecF-like AAA" evidence="1">
    <location>
        <begin position="26"/>
        <end position="110"/>
    </location>
</feature>
<evidence type="ECO:0000259" key="1">
    <source>
        <dbReference type="Pfam" id="PF13175"/>
    </source>
</evidence>
<reference evidence="2 3" key="1">
    <citation type="submission" date="2020-03" db="EMBL/GenBank/DDBJ databases">
        <title>Draft genome sequence of environmentally isolated violet-colored cultures.</title>
        <authorList>
            <person name="Wilson H.S."/>
        </authorList>
    </citation>
    <scope>NUCLEOTIDE SEQUENCE [LARGE SCALE GENOMIC DNA]</scope>
    <source>
        <strain evidence="2 3">HSC-16F04</strain>
    </source>
</reference>
<dbReference type="RefSeq" id="WP_166821358.1">
    <property type="nucleotide sequence ID" value="NZ_JAAOLX010000001.1"/>
</dbReference>
<evidence type="ECO:0000313" key="3">
    <source>
        <dbReference type="Proteomes" id="UP000712570"/>
    </source>
</evidence>
<gene>
    <name evidence="2" type="ORF">HA050_01925</name>
</gene>
<dbReference type="Pfam" id="PF13175">
    <property type="entry name" value="AAA_15"/>
    <property type="match status" value="2"/>
</dbReference>
<dbReference type="Gene3D" id="3.40.50.300">
    <property type="entry name" value="P-loop containing nucleotide triphosphate hydrolases"/>
    <property type="match status" value="1"/>
</dbReference>
<dbReference type="EMBL" id="JAAOLX010000001">
    <property type="protein sequence ID" value="NHQ84869.1"/>
    <property type="molecule type" value="Genomic_DNA"/>
</dbReference>
<dbReference type="PANTHER" id="PTHR43581:SF4">
    <property type="entry name" value="ATP_GTP PHOSPHATASE"/>
    <property type="match status" value="1"/>
</dbReference>
<dbReference type="InterPro" id="IPR041685">
    <property type="entry name" value="AAA_GajA/Old/RecF-like"/>
</dbReference>
<dbReference type="InterPro" id="IPR027417">
    <property type="entry name" value="P-loop_NTPase"/>
</dbReference>
<comment type="caution">
    <text evidence="2">The sequence shown here is derived from an EMBL/GenBank/DDBJ whole genome shotgun (WGS) entry which is preliminary data.</text>
</comment>
<organism evidence="2 3">
    <name type="scientific">Iodobacter violaceini</name>
    <dbReference type="NCBI Taxonomy" id="3044271"/>
    <lineage>
        <taxon>Bacteria</taxon>
        <taxon>Pseudomonadati</taxon>
        <taxon>Pseudomonadota</taxon>
        <taxon>Betaproteobacteria</taxon>
        <taxon>Neisseriales</taxon>
        <taxon>Chitinibacteraceae</taxon>
        <taxon>Iodobacter</taxon>
    </lineage>
</organism>
<protein>
    <submittedName>
        <fullName evidence="2">ATP-binding protein</fullName>
    </submittedName>
</protein>
<dbReference type="PANTHER" id="PTHR43581">
    <property type="entry name" value="ATP/GTP PHOSPHATASE"/>
    <property type="match status" value="1"/>
</dbReference>
<dbReference type="GO" id="GO:0005524">
    <property type="term" value="F:ATP binding"/>
    <property type="evidence" value="ECO:0007669"/>
    <property type="project" value="UniProtKB-KW"/>
</dbReference>
<dbReference type="SUPFAM" id="SSF52540">
    <property type="entry name" value="P-loop containing nucleoside triphosphate hydrolases"/>
    <property type="match status" value="1"/>
</dbReference>
<keyword evidence="3" id="KW-1185">Reference proteome</keyword>
<dbReference type="Proteomes" id="UP000712570">
    <property type="component" value="Unassembled WGS sequence"/>
</dbReference>
<accession>A0ABX0KS51</accession>
<feature type="domain" description="Endonuclease GajA/Old nuclease/RecF-like AAA" evidence="1">
    <location>
        <begin position="246"/>
        <end position="298"/>
    </location>
</feature>
<dbReference type="InterPro" id="IPR051396">
    <property type="entry name" value="Bact_Antivir_Def_Nuclease"/>
</dbReference>
<evidence type="ECO:0000313" key="2">
    <source>
        <dbReference type="EMBL" id="NHQ84869.1"/>
    </source>
</evidence>
<keyword evidence="2" id="KW-0547">Nucleotide-binding</keyword>
<keyword evidence="2" id="KW-0067">ATP-binding</keyword>
<proteinExistence type="predicted"/>
<name>A0ABX0KS51_9NEIS</name>